<reference evidence="3 4" key="1">
    <citation type="submission" date="2017-12" db="EMBL/GenBank/DDBJ databases">
        <title>Genome sequence of the mycotoxigenic crop pathogen Fusarium proliferatum, strain ITEM 2341 from Date Palm.</title>
        <authorList>
            <person name="Almiman B.F."/>
            <person name="Shittu T.A."/>
            <person name="Muthumeenakshi S."/>
            <person name="Baroncelli R."/>
            <person name="Sreenivasaprasada S."/>
        </authorList>
    </citation>
    <scope>NUCLEOTIDE SEQUENCE [LARGE SCALE GENOMIC DNA]</scope>
    <source>
        <strain evidence="3 4">ITEM 2341</strain>
    </source>
</reference>
<feature type="region of interest" description="Disordered" evidence="1">
    <location>
        <begin position="35"/>
        <end position="65"/>
    </location>
</feature>
<name>A0A365NKK8_GIBIN</name>
<keyword evidence="2" id="KW-1133">Transmembrane helix</keyword>
<dbReference type="EMBL" id="PKMI01000002">
    <property type="protein sequence ID" value="RBA21323.1"/>
    <property type="molecule type" value="Genomic_DNA"/>
</dbReference>
<accession>A0A365NKK8</accession>
<evidence type="ECO:0000313" key="4">
    <source>
        <dbReference type="Proteomes" id="UP000251714"/>
    </source>
</evidence>
<comment type="caution">
    <text evidence="3">The sequence shown here is derived from an EMBL/GenBank/DDBJ whole genome shotgun (WGS) entry which is preliminary data.</text>
</comment>
<protein>
    <submittedName>
        <fullName evidence="3">Uncharacterized protein</fullName>
    </submittedName>
</protein>
<feature type="compositionally biased region" description="Polar residues" evidence="1">
    <location>
        <begin position="36"/>
        <end position="65"/>
    </location>
</feature>
<dbReference type="InterPro" id="IPR046486">
    <property type="entry name" value="DUF6579"/>
</dbReference>
<keyword evidence="2" id="KW-0472">Membrane</keyword>
<evidence type="ECO:0000256" key="1">
    <source>
        <dbReference type="SAM" id="MobiDB-lite"/>
    </source>
</evidence>
<feature type="region of interest" description="Disordered" evidence="1">
    <location>
        <begin position="104"/>
        <end position="137"/>
    </location>
</feature>
<proteinExistence type="predicted"/>
<dbReference type="Proteomes" id="UP000251714">
    <property type="component" value="Unassembled WGS sequence"/>
</dbReference>
<organism evidence="3 4">
    <name type="scientific">Gibberella intermedia</name>
    <name type="common">Bulb rot disease fungus</name>
    <name type="synonym">Fusarium proliferatum</name>
    <dbReference type="NCBI Taxonomy" id="948311"/>
    <lineage>
        <taxon>Eukaryota</taxon>
        <taxon>Fungi</taxon>
        <taxon>Dikarya</taxon>
        <taxon>Ascomycota</taxon>
        <taxon>Pezizomycotina</taxon>
        <taxon>Sordariomycetes</taxon>
        <taxon>Hypocreomycetidae</taxon>
        <taxon>Hypocreales</taxon>
        <taxon>Nectriaceae</taxon>
        <taxon>Fusarium</taxon>
        <taxon>Fusarium fujikuroi species complex</taxon>
    </lineage>
</organism>
<dbReference type="Pfam" id="PF20219">
    <property type="entry name" value="DUF6579"/>
    <property type="match status" value="1"/>
</dbReference>
<gene>
    <name evidence="3" type="ORF">FPRO05_07637</name>
</gene>
<evidence type="ECO:0000313" key="3">
    <source>
        <dbReference type="EMBL" id="RBA21323.1"/>
    </source>
</evidence>
<feature type="transmembrane region" description="Helical" evidence="2">
    <location>
        <begin position="345"/>
        <end position="365"/>
    </location>
</feature>
<keyword evidence="2" id="KW-0812">Transmembrane</keyword>
<feature type="transmembrane region" description="Helical" evidence="2">
    <location>
        <begin position="70"/>
        <end position="96"/>
    </location>
</feature>
<sequence>MASMNMEDAALDLQLSRIISAVEQTTIFTTIVPKPTAQSESTATADSPVVTVTQESNSDNGSPGQPGTKIFGALEIIIALGVLAGVLLLIMSIILCDRRRKSKRKRAAERSQNRMTDKSAPLEGHQPPSGAVLPESIWPRMGDKNQAVHDYWHSWADDGFGTYVHRFVRNEMAPLESRTNGESHFFYIWNPDTDWYPDFEGRQRDDPLGPNFGGYHHDLATICVRMRADRQALVETAGDNRNVVFHLIIPTYYPIVIDTPIVFAAELFPLTITGSRHRATDLVWFSLDECPNSLSPRLKFIGTLPLVRSTLREAANVTYVGSFVGAMAWIAAVTFPPFAPVGGPVFLSCCTSAFAPKICMLLIAAQATIIHLLPQAMGQETHVAPATANSTVSAFVNKDMQQTNAAVDIIMMANLAG</sequence>
<dbReference type="AlphaFoldDB" id="A0A365NKK8"/>
<evidence type="ECO:0000256" key="2">
    <source>
        <dbReference type="SAM" id="Phobius"/>
    </source>
</evidence>
<feature type="transmembrane region" description="Helical" evidence="2">
    <location>
        <begin position="317"/>
        <end position="339"/>
    </location>
</feature>
<feature type="compositionally biased region" description="Basic and acidic residues" evidence="1">
    <location>
        <begin position="108"/>
        <end position="117"/>
    </location>
</feature>